<dbReference type="InterPro" id="IPR036390">
    <property type="entry name" value="WH_DNA-bd_sf"/>
</dbReference>
<dbReference type="InterPro" id="IPR011711">
    <property type="entry name" value="GntR_C"/>
</dbReference>
<sequence>MDESMYRHSGSAGNSVYALLKEQIISLELPPGTALSEKETSVRFQVSRTPVRESFVKLAQEGLVLVFPQRGTKVSLIDTGLVEEARFMREQLECAVIRLACTNFSADWLAKLEANLVQQRESIERHEGRRMFDLDEAFHRILFEGCGKLATWGVMQQLNVHFNRVRMLRLDTNPHWNHLYDQHSKMVEFIRGKAADEAERIMHEHLNLGVADLNVLRGQYPEYFK</sequence>
<dbReference type="Pfam" id="PF00392">
    <property type="entry name" value="GntR"/>
    <property type="match status" value="1"/>
</dbReference>
<dbReference type="SMART" id="SM00345">
    <property type="entry name" value="HTH_GNTR"/>
    <property type="match status" value="1"/>
</dbReference>
<dbReference type="Gene3D" id="1.10.10.10">
    <property type="entry name" value="Winged helix-like DNA-binding domain superfamily/Winged helix DNA-binding domain"/>
    <property type="match status" value="1"/>
</dbReference>
<dbReference type="PANTHER" id="PTHR43537">
    <property type="entry name" value="TRANSCRIPTIONAL REGULATOR, GNTR FAMILY"/>
    <property type="match status" value="1"/>
</dbReference>
<dbReference type="Gene3D" id="1.20.120.530">
    <property type="entry name" value="GntR ligand-binding domain-like"/>
    <property type="match status" value="1"/>
</dbReference>
<dbReference type="Proteomes" id="UP000214666">
    <property type="component" value="Chromosome"/>
</dbReference>
<evidence type="ECO:0000259" key="4">
    <source>
        <dbReference type="PROSITE" id="PS50949"/>
    </source>
</evidence>
<dbReference type="RefSeq" id="WP_094156449.1">
    <property type="nucleotide sequence ID" value="NZ_CP020028.1"/>
</dbReference>
<dbReference type="SUPFAM" id="SSF46785">
    <property type="entry name" value="Winged helix' DNA-binding domain"/>
    <property type="match status" value="1"/>
</dbReference>
<dbReference type="CDD" id="cd07377">
    <property type="entry name" value="WHTH_GntR"/>
    <property type="match status" value="1"/>
</dbReference>
<dbReference type="GO" id="GO:0003700">
    <property type="term" value="F:DNA-binding transcription factor activity"/>
    <property type="evidence" value="ECO:0007669"/>
    <property type="project" value="InterPro"/>
</dbReference>
<dbReference type="GO" id="GO:0003677">
    <property type="term" value="F:DNA binding"/>
    <property type="evidence" value="ECO:0007669"/>
    <property type="project" value="UniProtKB-KW"/>
</dbReference>
<keyword evidence="2" id="KW-0238">DNA-binding</keyword>
<dbReference type="KEGG" id="pkb:B4V02_22250"/>
<gene>
    <name evidence="5" type="ORF">B4V02_22250</name>
</gene>
<evidence type="ECO:0000256" key="1">
    <source>
        <dbReference type="ARBA" id="ARBA00023015"/>
    </source>
</evidence>
<accession>A0A222WRK5</accession>
<reference evidence="5 6" key="1">
    <citation type="submission" date="2017-03" db="EMBL/GenBank/DDBJ databases">
        <title>Complete genome sequence of Paenibacillus Kribbensis producing bioflocculants.</title>
        <authorList>
            <person name="Lee H.-G."/>
            <person name="Oh H.-M."/>
        </authorList>
    </citation>
    <scope>NUCLEOTIDE SEQUENCE [LARGE SCALE GENOMIC DNA]</scope>
    <source>
        <strain evidence="5 6">AM49</strain>
    </source>
</reference>
<evidence type="ECO:0000313" key="6">
    <source>
        <dbReference type="Proteomes" id="UP000214666"/>
    </source>
</evidence>
<dbReference type="AlphaFoldDB" id="A0A222WRK5"/>
<dbReference type="PROSITE" id="PS50949">
    <property type="entry name" value="HTH_GNTR"/>
    <property type="match status" value="1"/>
</dbReference>
<dbReference type="STRING" id="172713.GCA_001705305_00392"/>
<dbReference type="SMART" id="SM00895">
    <property type="entry name" value="FCD"/>
    <property type="match status" value="1"/>
</dbReference>
<keyword evidence="6" id="KW-1185">Reference proteome</keyword>
<dbReference type="InterPro" id="IPR000524">
    <property type="entry name" value="Tscrpt_reg_HTH_GntR"/>
</dbReference>
<proteinExistence type="predicted"/>
<dbReference type="OrthoDB" id="574518at2"/>
<protein>
    <submittedName>
        <fullName evidence="5">GntR family transcriptional regulator</fullName>
    </submittedName>
</protein>
<name>A0A222WRK5_9BACL</name>
<dbReference type="InterPro" id="IPR036388">
    <property type="entry name" value="WH-like_DNA-bd_sf"/>
</dbReference>
<dbReference type="PANTHER" id="PTHR43537:SF6">
    <property type="entry name" value="HTH-TYPE TRANSCRIPTIONAL REPRESSOR RSPR"/>
    <property type="match status" value="1"/>
</dbReference>
<evidence type="ECO:0000256" key="3">
    <source>
        <dbReference type="ARBA" id="ARBA00023163"/>
    </source>
</evidence>
<dbReference type="Pfam" id="PF07729">
    <property type="entry name" value="FCD"/>
    <property type="match status" value="1"/>
</dbReference>
<evidence type="ECO:0000313" key="5">
    <source>
        <dbReference type="EMBL" id="ASR49227.1"/>
    </source>
</evidence>
<dbReference type="InterPro" id="IPR008920">
    <property type="entry name" value="TF_FadR/GntR_C"/>
</dbReference>
<feature type="domain" description="HTH gntR-type" evidence="4">
    <location>
        <begin position="10"/>
        <end position="77"/>
    </location>
</feature>
<evidence type="ECO:0000256" key="2">
    <source>
        <dbReference type="ARBA" id="ARBA00023125"/>
    </source>
</evidence>
<keyword evidence="3" id="KW-0804">Transcription</keyword>
<dbReference type="EMBL" id="CP020028">
    <property type="protein sequence ID" value="ASR49227.1"/>
    <property type="molecule type" value="Genomic_DNA"/>
</dbReference>
<keyword evidence="1" id="KW-0805">Transcription regulation</keyword>
<dbReference type="SUPFAM" id="SSF48008">
    <property type="entry name" value="GntR ligand-binding domain-like"/>
    <property type="match status" value="1"/>
</dbReference>
<organism evidence="5 6">
    <name type="scientific">Paenibacillus kribbensis</name>
    <dbReference type="NCBI Taxonomy" id="172713"/>
    <lineage>
        <taxon>Bacteria</taxon>
        <taxon>Bacillati</taxon>
        <taxon>Bacillota</taxon>
        <taxon>Bacilli</taxon>
        <taxon>Bacillales</taxon>
        <taxon>Paenibacillaceae</taxon>
        <taxon>Paenibacillus</taxon>
    </lineage>
</organism>